<reference evidence="1" key="1">
    <citation type="submission" date="2021-01" db="EMBL/GenBank/DDBJ databases">
        <authorList>
            <person name="Corre E."/>
            <person name="Pelletier E."/>
            <person name="Niang G."/>
            <person name="Scheremetjew M."/>
            <person name="Finn R."/>
            <person name="Kale V."/>
            <person name="Holt S."/>
            <person name="Cochrane G."/>
            <person name="Meng A."/>
            <person name="Brown T."/>
            <person name="Cohen L."/>
        </authorList>
    </citation>
    <scope>NUCLEOTIDE SEQUENCE</scope>
    <source>
        <strain evidence="1">CCMP3346</strain>
    </source>
</reference>
<evidence type="ECO:0000313" key="1">
    <source>
        <dbReference type="EMBL" id="CAD9068364.1"/>
    </source>
</evidence>
<sequence length="167" mass="17668">MSVFSSLTRSIITLSVFFFSSFNDNTIGPPSVALTLALLSAPSLCLPFLPPCLPASLPVAESVSPTRPSIHPSFLPRNALFYPSVVGVVVSVLSVLAEDTHVHHGWLDGGMDGGHTTHVVAVMFSLLHNVTSPNLFLCRRPACLPAFSALPSLPCLACLHPGRGLID</sequence>
<accession>A0A7S1KCQ2</accession>
<organism evidence="1">
    <name type="scientific">Vitrella brassicaformis</name>
    <dbReference type="NCBI Taxonomy" id="1169539"/>
    <lineage>
        <taxon>Eukaryota</taxon>
        <taxon>Sar</taxon>
        <taxon>Alveolata</taxon>
        <taxon>Colpodellida</taxon>
        <taxon>Vitrellaceae</taxon>
        <taxon>Vitrella</taxon>
    </lineage>
</organism>
<dbReference type="EMBL" id="HBGB01039821">
    <property type="protein sequence ID" value="CAD9068364.1"/>
    <property type="molecule type" value="Transcribed_RNA"/>
</dbReference>
<gene>
    <name evidence="1" type="ORF">VBRA1451_LOCUS23438</name>
</gene>
<name>A0A7S1KCQ2_9ALVE</name>
<proteinExistence type="predicted"/>
<dbReference type="AlphaFoldDB" id="A0A7S1KCQ2"/>
<protein>
    <submittedName>
        <fullName evidence="1">Uncharacterized protein</fullName>
    </submittedName>
</protein>